<dbReference type="GO" id="GO:0046872">
    <property type="term" value="F:metal ion binding"/>
    <property type="evidence" value="ECO:0007669"/>
    <property type="project" value="UniProtKB-KW"/>
</dbReference>
<dbReference type="Gene3D" id="3.20.20.60">
    <property type="entry name" value="Phosphoenolpyruvate-binding domains"/>
    <property type="match status" value="1"/>
</dbReference>
<reference evidence="5" key="2">
    <citation type="submission" date="2023-01" db="EMBL/GenBank/DDBJ databases">
        <authorList>
            <person name="Petersen C."/>
        </authorList>
    </citation>
    <scope>NUCLEOTIDE SEQUENCE</scope>
    <source>
        <strain evidence="5">IBT 15450</strain>
    </source>
</reference>
<dbReference type="PANTHER" id="PTHR30502:SF0">
    <property type="entry name" value="PHOSPHOENOLPYRUVATE CARBOXYLASE FAMILY PROTEIN"/>
    <property type="match status" value="1"/>
</dbReference>
<comment type="caution">
    <text evidence="5">The sequence shown here is derived from an EMBL/GenBank/DDBJ whole genome shotgun (WGS) entry which is preliminary data.</text>
</comment>
<dbReference type="PANTHER" id="PTHR30502">
    <property type="entry name" value="2-KETO-3-DEOXY-L-RHAMNONATE ALDOLASE"/>
    <property type="match status" value="1"/>
</dbReference>
<protein>
    <recommendedName>
        <fullName evidence="4">HpcH/HpaI aldolase/citrate lyase domain-containing protein</fullName>
    </recommendedName>
</protein>
<comment type="similarity">
    <text evidence="1">Belongs to the HpcH/HpaI aldolase family.</text>
</comment>
<dbReference type="InterPro" id="IPR015813">
    <property type="entry name" value="Pyrv/PenolPyrv_kinase-like_dom"/>
</dbReference>
<dbReference type="Proteomes" id="UP001219568">
    <property type="component" value="Unassembled WGS sequence"/>
</dbReference>
<evidence type="ECO:0000259" key="4">
    <source>
        <dbReference type="Pfam" id="PF03328"/>
    </source>
</evidence>
<name>A0AAD6N1I1_PENCN</name>
<dbReference type="InterPro" id="IPR005000">
    <property type="entry name" value="Aldolase/citrate-lyase_domain"/>
</dbReference>
<evidence type="ECO:0000313" key="6">
    <source>
        <dbReference type="Proteomes" id="UP001219568"/>
    </source>
</evidence>
<reference evidence="5" key="1">
    <citation type="journal article" date="2023" name="IMA Fungus">
        <title>Comparative genomic study of the Penicillium genus elucidates a diverse pangenome and 15 lateral gene transfer events.</title>
        <authorList>
            <person name="Petersen C."/>
            <person name="Sorensen T."/>
            <person name="Nielsen M.R."/>
            <person name="Sondergaard T.E."/>
            <person name="Sorensen J.L."/>
            <person name="Fitzpatrick D.A."/>
            <person name="Frisvad J.C."/>
            <person name="Nielsen K.L."/>
        </authorList>
    </citation>
    <scope>NUCLEOTIDE SEQUENCE</scope>
    <source>
        <strain evidence="5">IBT 15450</strain>
    </source>
</reference>
<dbReference type="InterPro" id="IPR050251">
    <property type="entry name" value="HpcH-HpaI_aldolase"/>
</dbReference>
<evidence type="ECO:0000256" key="3">
    <source>
        <dbReference type="ARBA" id="ARBA00023239"/>
    </source>
</evidence>
<dbReference type="Pfam" id="PF03328">
    <property type="entry name" value="HpcH_HpaI"/>
    <property type="match status" value="1"/>
</dbReference>
<accession>A0AAD6N1I1</accession>
<dbReference type="GO" id="GO:0005737">
    <property type="term" value="C:cytoplasm"/>
    <property type="evidence" value="ECO:0007669"/>
    <property type="project" value="TreeGrafter"/>
</dbReference>
<proteinExistence type="inferred from homology"/>
<dbReference type="EMBL" id="JAQJZL010000017">
    <property type="protein sequence ID" value="KAJ6022342.1"/>
    <property type="molecule type" value="Genomic_DNA"/>
</dbReference>
<keyword evidence="2" id="KW-0479">Metal-binding</keyword>
<dbReference type="GO" id="GO:0016832">
    <property type="term" value="F:aldehyde-lyase activity"/>
    <property type="evidence" value="ECO:0007669"/>
    <property type="project" value="TreeGrafter"/>
</dbReference>
<evidence type="ECO:0000256" key="1">
    <source>
        <dbReference type="ARBA" id="ARBA00005568"/>
    </source>
</evidence>
<feature type="domain" description="HpcH/HpaI aldolase/citrate lyase" evidence="4">
    <location>
        <begin position="62"/>
        <end position="281"/>
    </location>
</feature>
<keyword evidence="3" id="KW-0456">Lyase</keyword>
<keyword evidence="6" id="KW-1185">Reference proteome</keyword>
<sequence length="298" mass="32049">MPANINGSPLRNALEEGRYALGVQMVMPSAHVARVIAGIPGLTFISGGERKGYAITFDWKKYVLVDLEHGGMSDTEMHTAIHSIAPFGVSPIVRLPSCEGWLIKRALDAGAHGIVIPMVSTPVSETQLTEGCLPLDTQEEAAAIAAAARFPPQGIRGFGSTYSRDAFGWSSDDEYLTKANDEIVVAIMIETQRGFQNAEEIINTKGIDIKMTGETDMCLSMGYPLTQHNPPGEVVDAIQRITYLAKAAGKWQGGRIRPSTDGVREMMSKGIQMIGVGLDAWALRDVLTAAVKDAETTS</sequence>
<organism evidence="5 6">
    <name type="scientific">Penicillium canescens</name>
    <dbReference type="NCBI Taxonomy" id="5083"/>
    <lineage>
        <taxon>Eukaryota</taxon>
        <taxon>Fungi</taxon>
        <taxon>Dikarya</taxon>
        <taxon>Ascomycota</taxon>
        <taxon>Pezizomycotina</taxon>
        <taxon>Eurotiomycetes</taxon>
        <taxon>Eurotiomycetidae</taxon>
        <taxon>Eurotiales</taxon>
        <taxon>Aspergillaceae</taxon>
        <taxon>Penicillium</taxon>
    </lineage>
</organism>
<evidence type="ECO:0000256" key="2">
    <source>
        <dbReference type="ARBA" id="ARBA00022723"/>
    </source>
</evidence>
<dbReference type="SUPFAM" id="SSF51621">
    <property type="entry name" value="Phosphoenolpyruvate/pyruvate domain"/>
    <property type="match status" value="1"/>
</dbReference>
<evidence type="ECO:0000313" key="5">
    <source>
        <dbReference type="EMBL" id="KAJ6022342.1"/>
    </source>
</evidence>
<dbReference type="AlphaFoldDB" id="A0AAD6N1I1"/>
<gene>
    <name evidence="5" type="ORF">N7460_014086</name>
</gene>
<dbReference type="InterPro" id="IPR040442">
    <property type="entry name" value="Pyrv_kinase-like_dom_sf"/>
</dbReference>